<feature type="transmembrane region" description="Helical" evidence="1">
    <location>
        <begin position="55"/>
        <end position="88"/>
    </location>
</feature>
<gene>
    <name evidence="2" type="ORF">CLV96_3964</name>
</gene>
<sequence>MRKLIHFITILKSISILIIFNFLLTLLSVALLAWIEDGEHPMTFESFDQSSTEMLIFEFAAEALPILSILIFPYTTIFLGLISLILLLRNHRKNKNL</sequence>
<comment type="caution">
    <text evidence="2">The sequence shown here is derived from an EMBL/GenBank/DDBJ whole genome shotgun (WGS) entry which is preliminary data.</text>
</comment>
<accession>A0A4R8MPA3</accession>
<dbReference type="RefSeq" id="WP_004786499.1">
    <property type="nucleotide sequence ID" value="NZ_SORO01000008.1"/>
</dbReference>
<keyword evidence="1" id="KW-0472">Membrane</keyword>
<keyword evidence="3" id="KW-1185">Reference proteome</keyword>
<evidence type="ECO:0000256" key="1">
    <source>
        <dbReference type="SAM" id="Phobius"/>
    </source>
</evidence>
<name>A0A4R8MPA3_LEPME</name>
<keyword evidence="1" id="KW-0812">Transmembrane</keyword>
<proteinExistence type="predicted"/>
<organism evidence="2 3">
    <name type="scientific">Leptospira meyeri</name>
    <dbReference type="NCBI Taxonomy" id="29508"/>
    <lineage>
        <taxon>Bacteria</taxon>
        <taxon>Pseudomonadati</taxon>
        <taxon>Spirochaetota</taxon>
        <taxon>Spirochaetia</taxon>
        <taxon>Leptospirales</taxon>
        <taxon>Leptospiraceae</taxon>
        <taxon>Leptospira</taxon>
    </lineage>
</organism>
<evidence type="ECO:0000313" key="3">
    <source>
        <dbReference type="Proteomes" id="UP000294684"/>
    </source>
</evidence>
<dbReference type="GeneID" id="79829203"/>
<reference evidence="2 3" key="1">
    <citation type="submission" date="2019-03" db="EMBL/GenBank/DDBJ databases">
        <title>Genomic Encyclopedia of Archaeal and Bacterial Type Strains, Phase II (KMG-II): from individual species to whole genera.</title>
        <authorList>
            <person name="Goeker M."/>
        </authorList>
    </citation>
    <scope>NUCLEOTIDE SEQUENCE [LARGE SCALE GENOMIC DNA]</scope>
    <source>
        <strain evidence="2 3">DSM 21537</strain>
    </source>
</reference>
<protein>
    <submittedName>
        <fullName evidence="2">Uncharacterized protein</fullName>
    </submittedName>
</protein>
<dbReference type="AlphaFoldDB" id="A0A4R8MPA3"/>
<dbReference type="Proteomes" id="UP000294684">
    <property type="component" value="Unassembled WGS sequence"/>
</dbReference>
<evidence type="ECO:0000313" key="2">
    <source>
        <dbReference type="EMBL" id="TDY66247.1"/>
    </source>
</evidence>
<feature type="transmembrane region" description="Helical" evidence="1">
    <location>
        <begin position="7"/>
        <end position="35"/>
    </location>
</feature>
<keyword evidence="1" id="KW-1133">Transmembrane helix</keyword>
<dbReference type="EMBL" id="SORO01000008">
    <property type="protein sequence ID" value="TDY66247.1"/>
    <property type="molecule type" value="Genomic_DNA"/>
</dbReference>